<dbReference type="PANTHER" id="PTHR23514">
    <property type="entry name" value="BYPASS OF STOP CODON PROTEIN 6"/>
    <property type="match status" value="1"/>
</dbReference>
<feature type="transmembrane region" description="Helical" evidence="7">
    <location>
        <begin position="258"/>
        <end position="277"/>
    </location>
</feature>
<dbReference type="InterPro" id="IPR036259">
    <property type="entry name" value="MFS_trans_sf"/>
</dbReference>
<feature type="transmembrane region" description="Helical" evidence="7">
    <location>
        <begin position="70"/>
        <end position="88"/>
    </location>
</feature>
<dbReference type="InterPro" id="IPR011701">
    <property type="entry name" value="MFS"/>
</dbReference>
<dbReference type="HOGENOM" id="CLU_021993_2_0_9"/>
<dbReference type="Gene3D" id="1.20.1250.20">
    <property type="entry name" value="MFS general substrate transporter like domains"/>
    <property type="match status" value="1"/>
</dbReference>
<comment type="similarity">
    <text evidence="2">Belongs to the major facilitator superfamily.</text>
</comment>
<reference evidence="10" key="1">
    <citation type="submission" date="2011-06" db="EMBL/GenBank/DDBJ databases">
        <title>Complete genome sequence of Paenibacillus mucilaginosus KNP414.</title>
        <authorList>
            <person name="Wang J."/>
            <person name="Hu S."/>
            <person name="Hu X."/>
            <person name="Zhang B."/>
            <person name="Dong D."/>
            <person name="Zhang S."/>
            <person name="Zhao K."/>
            <person name="Wu D."/>
        </authorList>
    </citation>
    <scope>NUCLEOTIDE SEQUENCE [LARGE SCALE GENOMIC DNA]</scope>
    <source>
        <strain evidence="10">KNP414</strain>
    </source>
</reference>
<keyword evidence="5 7" id="KW-1133">Transmembrane helix</keyword>
<dbReference type="EMBL" id="CP002869">
    <property type="protein sequence ID" value="AEI43334.1"/>
    <property type="molecule type" value="Genomic_DNA"/>
</dbReference>
<evidence type="ECO:0000256" key="1">
    <source>
        <dbReference type="ARBA" id="ARBA00004651"/>
    </source>
</evidence>
<dbReference type="Pfam" id="PF07690">
    <property type="entry name" value="MFS_1"/>
    <property type="match status" value="1"/>
</dbReference>
<dbReference type="KEGG" id="pms:KNP414_04808"/>
<dbReference type="InterPro" id="IPR051788">
    <property type="entry name" value="MFS_Transporter"/>
</dbReference>
<evidence type="ECO:0000313" key="10">
    <source>
        <dbReference type="Proteomes" id="UP000006620"/>
    </source>
</evidence>
<protein>
    <recommendedName>
        <fullName evidence="8">Major facilitator superfamily (MFS) profile domain-containing protein</fullName>
    </recommendedName>
</protein>
<feature type="transmembrane region" description="Helical" evidence="7">
    <location>
        <begin position="284"/>
        <end position="303"/>
    </location>
</feature>
<evidence type="ECO:0000256" key="3">
    <source>
        <dbReference type="ARBA" id="ARBA00022448"/>
    </source>
</evidence>
<gene>
    <name evidence="9" type="ordered locus">KNP414_04808</name>
</gene>
<organism evidence="9 10">
    <name type="scientific">Paenibacillus mucilaginosus (strain KNP414)</name>
    <dbReference type="NCBI Taxonomy" id="1036673"/>
    <lineage>
        <taxon>Bacteria</taxon>
        <taxon>Bacillati</taxon>
        <taxon>Bacillota</taxon>
        <taxon>Bacilli</taxon>
        <taxon>Bacillales</taxon>
        <taxon>Paenibacillaceae</taxon>
        <taxon>Paenibacillus</taxon>
    </lineage>
</organism>
<accession>F8FHZ2</accession>
<dbReference type="PANTHER" id="PTHR23514:SF3">
    <property type="entry name" value="BYPASS OF STOP CODON PROTEIN 6"/>
    <property type="match status" value="1"/>
</dbReference>
<keyword evidence="4 7" id="KW-0812">Transmembrane</keyword>
<dbReference type="Proteomes" id="UP000006620">
    <property type="component" value="Chromosome"/>
</dbReference>
<dbReference type="PROSITE" id="PS50850">
    <property type="entry name" value="MFS"/>
    <property type="match status" value="1"/>
</dbReference>
<comment type="subcellular location">
    <subcellularLocation>
        <location evidence="1">Cell membrane</location>
        <topology evidence="1">Multi-pass membrane protein</topology>
    </subcellularLocation>
</comment>
<keyword evidence="6 7" id="KW-0472">Membrane</keyword>
<evidence type="ECO:0000256" key="5">
    <source>
        <dbReference type="ARBA" id="ARBA00022989"/>
    </source>
</evidence>
<evidence type="ECO:0000256" key="7">
    <source>
        <dbReference type="SAM" id="Phobius"/>
    </source>
</evidence>
<dbReference type="InterPro" id="IPR020846">
    <property type="entry name" value="MFS_dom"/>
</dbReference>
<dbReference type="GO" id="GO:0005886">
    <property type="term" value="C:plasma membrane"/>
    <property type="evidence" value="ECO:0007669"/>
    <property type="project" value="UniProtKB-SubCell"/>
</dbReference>
<feature type="transmembrane region" description="Helical" evidence="7">
    <location>
        <begin position="40"/>
        <end position="63"/>
    </location>
</feature>
<evidence type="ECO:0000256" key="6">
    <source>
        <dbReference type="ARBA" id="ARBA00023136"/>
    </source>
</evidence>
<reference evidence="9 10" key="2">
    <citation type="journal article" date="2013" name="Genome Announc.">
        <title>Genome Sequence of Growth-Improving Paenibacillus mucilaginosus Strain KNP414.</title>
        <authorList>
            <person name="Lu J.J."/>
            <person name="Wang J.F."/>
            <person name="Hu X.F."/>
        </authorList>
    </citation>
    <scope>NUCLEOTIDE SEQUENCE [LARGE SCALE GENOMIC DNA]</scope>
    <source>
        <strain evidence="9 10">KNP414</strain>
    </source>
</reference>
<dbReference type="RefSeq" id="WP_013918487.1">
    <property type="nucleotide sequence ID" value="NC_015690.1"/>
</dbReference>
<keyword evidence="3" id="KW-0813">Transport</keyword>
<feature type="transmembrane region" description="Helical" evidence="7">
    <location>
        <begin position="128"/>
        <end position="148"/>
    </location>
</feature>
<proteinExistence type="inferred from homology"/>
<evidence type="ECO:0000256" key="2">
    <source>
        <dbReference type="ARBA" id="ARBA00008335"/>
    </source>
</evidence>
<name>F8FHZ2_PAEMK</name>
<feature type="transmembrane region" description="Helical" evidence="7">
    <location>
        <begin position="160"/>
        <end position="179"/>
    </location>
</feature>
<sequence>MVTLLLILIYIAFISLGLPDSVLGSAWPVMQAEYGAPLGLAGYISMLIAGGTILSSLFSGWVIQRLGTGLVTMISVMLTAAALSGYAYAPSPAWLFLFAVPLGLGAGAVDAGLNSYVAAHYKAHHMSWLHCFWGIGATLGPIILSQYVTSEASWRQGYQTISLLQWGLVAVLLLALPLWKLAAASREAAAAAQQAGEEGAEDLRRQAEEEKSPANQGVILAMLTFLFYCGVEASVGLWGSSYLVHVKDLPASTAAGWISMYYGGITVGRFITGFVTFKVSSRTLIRAGQLTVLAGALLLLLPLPAVCSLIGLILVGLGCAPIFPCMIHETPARFGSKHAPRIMGYQMAAAYTGSTVLPPLLGALAAALTVGIFPVLVLLYAFLMLAASERINSVLKTRLQGRGTHQSA</sequence>
<feature type="domain" description="Major facilitator superfamily (MFS) profile" evidence="8">
    <location>
        <begin position="5"/>
        <end position="389"/>
    </location>
</feature>
<dbReference type="GO" id="GO:0022857">
    <property type="term" value="F:transmembrane transporter activity"/>
    <property type="evidence" value="ECO:0007669"/>
    <property type="project" value="InterPro"/>
</dbReference>
<evidence type="ECO:0000259" key="8">
    <source>
        <dbReference type="PROSITE" id="PS50850"/>
    </source>
</evidence>
<dbReference type="AlphaFoldDB" id="F8FHZ2"/>
<feature type="transmembrane region" description="Helical" evidence="7">
    <location>
        <begin position="363"/>
        <end position="386"/>
    </location>
</feature>
<dbReference type="PATRIC" id="fig|1036673.3.peg.4427"/>
<feature type="transmembrane region" description="Helical" evidence="7">
    <location>
        <begin position="218"/>
        <end position="238"/>
    </location>
</feature>
<evidence type="ECO:0000256" key="4">
    <source>
        <dbReference type="ARBA" id="ARBA00022692"/>
    </source>
</evidence>
<feature type="transmembrane region" description="Helical" evidence="7">
    <location>
        <begin position="94"/>
        <end position="116"/>
    </location>
</feature>
<dbReference type="SUPFAM" id="SSF103473">
    <property type="entry name" value="MFS general substrate transporter"/>
    <property type="match status" value="1"/>
</dbReference>
<evidence type="ECO:0000313" key="9">
    <source>
        <dbReference type="EMBL" id="AEI43334.1"/>
    </source>
</evidence>